<dbReference type="SUPFAM" id="SSF53323">
    <property type="entry name" value="Pyruvate-ferredoxin oxidoreductase, PFOR, domain III"/>
    <property type="match status" value="1"/>
</dbReference>
<evidence type="ECO:0000313" key="3">
    <source>
        <dbReference type="EMBL" id="QEC69230.1"/>
    </source>
</evidence>
<dbReference type="Pfam" id="PF01558">
    <property type="entry name" value="POR"/>
    <property type="match status" value="1"/>
</dbReference>
<dbReference type="Gene3D" id="3.40.920.10">
    <property type="entry name" value="Pyruvate-ferredoxin oxidoreductase, PFOR, domain III"/>
    <property type="match status" value="1"/>
</dbReference>
<dbReference type="PANTHER" id="PTHR43854:SF1">
    <property type="entry name" value="INDOLEPYRUVATE OXIDOREDUCTASE SUBUNIT IORB"/>
    <property type="match status" value="1"/>
</dbReference>
<sequence>MTQTKIIIAGIGGQGVVYLTQLLCEAAVIADIPVATSEIHGLSQRSSSVIAGITFGENVFGMVEQGGADFLLALEMLEAQRCLNYLHRKSIAVIDHTKIFPHSVNAHKAFYPDTKSFLDFLEQKIGEVIFIKEIPKSIDVILKNIVVLGRAAAHKNFPVRPAFIEQAITALAKDKFAAKTLEVFQDAAGVSGEN</sequence>
<evidence type="ECO:0000313" key="4">
    <source>
        <dbReference type="Proteomes" id="UP000321533"/>
    </source>
</evidence>
<keyword evidence="1" id="KW-0560">Oxidoreductase</keyword>
<accession>A0A5B8VCM9</accession>
<dbReference type="InterPro" id="IPR052198">
    <property type="entry name" value="IorB_Oxidoreductase"/>
</dbReference>
<proteinExistence type="predicted"/>
<dbReference type="Proteomes" id="UP000321533">
    <property type="component" value="Chromosome"/>
</dbReference>
<dbReference type="InterPro" id="IPR019752">
    <property type="entry name" value="Pyrv/ketoisovalerate_OxRed_cat"/>
</dbReference>
<dbReference type="PANTHER" id="PTHR43854">
    <property type="entry name" value="INDOLEPYRUVATE OXIDOREDUCTASE SUBUNIT IORB"/>
    <property type="match status" value="1"/>
</dbReference>
<reference evidence="3 4" key="1">
    <citation type="journal article" date="2016" name="Int. J. Syst. Evol. Microbiol.">
        <title>Panacibacter ginsenosidivorans gen. nov., sp. nov., with ginsenoside converting activity isolated from soil of a ginseng field.</title>
        <authorList>
            <person name="Siddiqi M.Z."/>
            <person name="Muhammad Shafi S."/>
            <person name="Choi K.D."/>
            <person name="Im W.T."/>
        </authorList>
    </citation>
    <scope>NUCLEOTIDE SEQUENCE [LARGE SCALE GENOMIC DNA]</scope>
    <source>
        <strain evidence="3 4">Gsoil1550</strain>
    </source>
</reference>
<keyword evidence="4" id="KW-1185">Reference proteome</keyword>
<dbReference type="OrthoDB" id="9789125at2"/>
<name>A0A5B8VCM9_9BACT</name>
<organism evidence="3 4">
    <name type="scientific">Panacibacter ginsenosidivorans</name>
    <dbReference type="NCBI Taxonomy" id="1813871"/>
    <lineage>
        <taxon>Bacteria</taxon>
        <taxon>Pseudomonadati</taxon>
        <taxon>Bacteroidota</taxon>
        <taxon>Chitinophagia</taxon>
        <taxon>Chitinophagales</taxon>
        <taxon>Chitinophagaceae</taxon>
        <taxon>Panacibacter</taxon>
    </lineage>
</organism>
<dbReference type="RefSeq" id="WP_147192067.1">
    <property type="nucleotide sequence ID" value="NZ_CP042435.1"/>
</dbReference>
<dbReference type="EMBL" id="CP042435">
    <property type="protein sequence ID" value="QEC69230.1"/>
    <property type="molecule type" value="Genomic_DNA"/>
</dbReference>
<dbReference type="AlphaFoldDB" id="A0A5B8VCM9"/>
<evidence type="ECO:0000259" key="2">
    <source>
        <dbReference type="Pfam" id="PF01558"/>
    </source>
</evidence>
<feature type="domain" description="Pyruvate/ketoisovalerate oxidoreductase catalytic" evidence="2">
    <location>
        <begin position="12"/>
        <end position="187"/>
    </location>
</feature>
<dbReference type="InterPro" id="IPR002869">
    <property type="entry name" value="Pyrv_flavodox_OxRed_cen"/>
</dbReference>
<dbReference type="KEGG" id="pgin:FRZ67_18640"/>
<gene>
    <name evidence="3" type="ORF">FRZ67_18640</name>
</gene>
<dbReference type="GO" id="GO:0016903">
    <property type="term" value="F:oxidoreductase activity, acting on the aldehyde or oxo group of donors"/>
    <property type="evidence" value="ECO:0007669"/>
    <property type="project" value="InterPro"/>
</dbReference>
<protein>
    <recommendedName>
        <fullName evidence="2">Pyruvate/ketoisovalerate oxidoreductase catalytic domain-containing protein</fullName>
    </recommendedName>
</protein>
<evidence type="ECO:0000256" key="1">
    <source>
        <dbReference type="ARBA" id="ARBA00023002"/>
    </source>
</evidence>